<feature type="non-terminal residue" evidence="7">
    <location>
        <position position="1"/>
    </location>
</feature>
<evidence type="ECO:0000256" key="4">
    <source>
        <dbReference type="ARBA" id="ARBA00023136"/>
    </source>
</evidence>
<gene>
    <name evidence="7" type="ORF">IPOD504_LOCUS12508</name>
</gene>
<keyword evidence="2" id="KW-0812">Transmembrane</keyword>
<organism evidence="7 8">
    <name type="scientific">Iphiclides podalirius</name>
    <name type="common">scarce swallowtail</name>
    <dbReference type="NCBI Taxonomy" id="110791"/>
    <lineage>
        <taxon>Eukaryota</taxon>
        <taxon>Metazoa</taxon>
        <taxon>Ecdysozoa</taxon>
        <taxon>Arthropoda</taxon>
        <taxon>Hexapoda</taxon>
        <taxon>Insecta</taxon>
        <taxon>Pterygota</taxon>
        <taxon>Neoptera</taxon>
        <taxon>Endopterygota</taxon>
        <taxon>Lepidoptera</taxon>
        <taxon>Glossata</taxon>
        <taxon>Ditrysia</taxon>
        <taxon>Papilionoidea</taxon>
        <taxon>Papilionidae</taxon>
        <taxon>Papilioninae</taxon>
        <taxon>Iphiclides</taxon>
    </lineage>
</organism>
<dbReference type="Proteomes" id="UP000837857">
    <property type="component" value="Chromosome 3"/>
</dbReference>
<keyword evidence="4" id="KW-0472">Membrane</keyword>
<proteinExistence type="predicted"/>
<dbReference type="InterPro" id="IPR045119">
    <property type="entry name" value="SUN1-5"/>
</dbReference>
<dbReference type="PANTHER" id="PTHR12911:SF8">
    <property type="entry name" value="KLAROID PROTEIN-RELATED"/>
    <property type="match status" value="1"/>
</dbReference>
<dbReference type="EMBL" id="OW152815">
    <property type="protein sequence ID" value="CAH2063406.1"/>
    <property type="molecule type" value="Genomic_DNA"/>
</dbReference>
<name>A0ABN8IQF8_9NEOP</name>
<evidence type="ECO:0000259" key="6">
    <source>
        <dbReference type="PROSITE" id="PS51469"/>
    </source>
</evidence>
<feature type="compositionally biased region" description="Basic and acidic residues" evidence="5">
    <location>
        <begin position="14"/>
        <end position="23"/>
    </location>
</feature>
<evidence type="ECO:0000256" key="1">
    <source>
        <dbReference type="ARBA" id="ARBA00004370"/>
    </source>
</evidence>
<sequence length="231" mass="25519">MTSSLPAMAAATGRVKDSLEPSRRASRPSFDIRDYDRQIADYAIESAGARILDTGDTQEYVIHESSVGWALYFVTSLLCRDCPGASTILRPGTLPGECWAFKGSRGEATIRLLGSVQITGISVEHIPPHISPTREISSAPRLFQLEGLAGRSDLYPHDFGTFEYDKEGKPIQYFEVEQPASTGYHIVRFKVHSNWGHPLYTCVYRVRIHGDLVAGQTPHKTIADDDKAASH</sequence>
<feature type="region of interest" description="Disordered" evidence="5">
    <location>
        <begin position="1"/>
        <end position="27"/>
    </location>
</feature>
<feature type="domain" description="SUN" evidence="6">
    <location>
        <begin position="48"/>
        <end position="213"/>
    </location>
</feature>
<dbReference type="Pfam" id="PF07738">
    <property type="entry name" value="Sad1_UNC"/>
    <property type="match status" value="1"/>
</dbReference>
<dbReference type="PANTHER" id="PTHR12911">
    <property type="entry name" value="SAD1/UNC-84-LIKE PROTEIN-RELATED"/>
    <property type="match status" value="1"/>
</dbReference>
<evidence type="ECO:0000256" key="2">
    <source>
        <dbReference type="ARBA" id="ARBA00022692"/>
    </source>
</evidence>
<dbReference type="Gene3D" id="2.60.120.260">
    <property type="entry name" value="Galactose-binding domain-like"/>
    <property type="match status" value="1"/>
</dbReference>
<evidence type="ECO:0000313" key="8">
    <source>
        <dbReference type="Proteomes" id="UP000837857"/>
    </source>
</evidence>
<comment type="subcellular location">
    <subcellularLocation>
        <location evidence="1">Membrane</location>
    </subcellularLocation>
</comment>
<protein>
    <recommendedName>
        <fullName evidence="6">SUN domain-containing protein</fullName>
    </recommendedName>
</protein>
<evidence type="ECO:0000313" key="7">
    <source>
        <dbReference type="EMBL" id="CAH2063406.1"/>
    </source>
</evidence>
<evidence type="ECO:0000256" key="3">
    <source>
        <dbReference type="ARBA" id="ARBA00022989"/>
    </source>
</evidence>
<dbReference type="InterPro" id="IPR012919">
    <property type="entry name" value="SUN_dom"/>
</dbReference>
<evidence type="ECO:0000256" key="5">
    <source>
        <dbReference type="SAM" id="MobiDB-lite"/>
    </source>
</evidence>
<dbReference type="PROSITE" id="PS51469">
    <property type="entry name" value="SUN"/>
    <property type="match status" value="1"/>
</dbReference>
<keyword evidence="8" id="KW-1185">Reference proteome</keyword>
<accession>A0ABN8IQF8</accession>
<reference evidence="7" key="1">
    <citation type="submission" date="2022-03" db="EMBL/GenBank/DDBJ databases">
        <authorList>
            <person name="Martin H S."/>
        </authorList>
    </citation>
    <scope>NUCLEOTIDE SEQUENCE</scope>
</reference>
<keyword evidence="3" id="KW-1133">Transmembrane helix</keyword>